<evidence type="ECO:0000256" key="14">
    <source>
        <dbReference type="ARBA" id="ARBA00081313"/>
    </source>
</evidence>
<comment type="caution">
    <text evidence="17">The sequence shown here is derived from an EMBL/GenBank/DDBJ whole genome shotgun (WGS) entry which is preliminary data.</text>
</comment>
<keyword evidence="4" id="KW-0926">Vacuole</keyword>
<evidence type="ECO:0000256" key="7">
    <source>
        <dbReference type="ARBA" id="ARBA00022989"/>
    </source>
</evidence>
<dbReference type="InterPro" id="IPR001245">
    <property type="entry name" value="Ser-Thr/Tyr_kinase_cat_dom"/>
</dbReference>
<comment type="catalytic activity">
    <reaction evidence="9">
        <text>[phosphate](n) + ATP = [phosphate](n+1) + ADP</text>
        <dbReference type="Rhea" id="RHEA:19573"/>
        <dbReference type="Rhea" id="RHEA-COMP:9859"/>
        <dbReference type="Rhea" id="RHEA-COMP:14280"/>
        <dbReference type="ChEBI" id="CHEBI:16838"/>
        <dbReference type="ChEBI" id="CHEBI:30616"/>
        <dbReference type="ChEBI" id="CHEBI:456216"/>
        <dbReference type="EC" id="2.7.4.1"/>
    </reaction>
    <physiologicalReaction direction="left-to-right" evidence="9">
        <dbReference type="Rhea" id="RHEA:19574"/>
    </physiologicalReaction>
</comment>
<reference evidence="17 18" key="1">
    <citation type="submission" date="2018-11" db="EMBL/GenBank/DDBJ databases">
        <title>Genome assembly of Steccherinum ochraceum LE-BIN_3174, the white-rot fungus of the Steccherinaceae family (The Residual Polyporoid clade, Polyporales, Basidiomycota).</title>
        <authorList>
            <person name="Fedorova T.V."/>
            <person name="Glazunova O.A."/>
            <person name="Landesman E.O."/>
            <person name="Moiseenko K.V."/>
            <person name="Psurtseva N.V."/>
            <person name="Savinova O.S."/>
            <person name="Shakhova N.V."/>
            <person name="Tyazhelova T.V."/>
            <person name="Vasina D.V."/>
        </authorList>
    </citation>
    <scope>NUCLEOTIDE SEQUENCE [LARGE SCALE GENOMIC DNA]</scope>
    <source>
        <strain evidence="17 18">LE-BIN_3174</strain>
    </source>
</reference>
<proteinExistence type="inferred from homology"/>
<accession>A0A4R0RMY4</accession>
<dbReference type="Pfam" id="PF07714">
    <property type="entry name" value="PK_Tyr_Ser-Thr"/>
    <property type="match status" value="1"/>
</dbReference>
<name>A0A4R0RMY4_9APHY</name>
<dbReference type="GO" id="GO:0008976">
    <property type="term" value="F:polyphosphate kinase activity"/>
    <property type="evidence" value="ECO:0007669"/>
    <property type="project" value="UniProtKB-EC"/>
</dbReference>
<dbReference type="FunFam" id="3.20.100.30:FF:000001">
    <property type="entry name" value="Vacuolar transporter chaperone 4"/>
    <property type="match status" value="1"/>
</dbReference>
<evidence type="ECO:0000256" key="12">
    <source>
        <dbReference type="ARBA" id="ARBA00075894"/>
    </source>
</evidence>
<keyword evidence="5" id="KW-0808">Transferase</keyword>
<keyword evidence="8" id="KW-0472">Membrane</keyword>
<keyword evidence="6" id="KW-0812">Transmembrane</keyword>
<evidence type="ECO:0000313" key="18">
    <source>
        <dbReference type="Proteomes" id="UP000292702"/>
    </source>
</evidence>
<dbReference type="SUPFAM" id="SSF56112">
    <property type="entry name" value="Protein kinase-like (PK-like)"/>
    <property type="match status" value="1"/>
</dbReference>
<dbReference type="Gene3D" id="1.10.510.10">
    <property type="entry name" value="Transferase(Phosphotransferase) domain 1"/>
    <property type="match status" value="1"/>
</dbReference>
<evidence type="ECO:0000256" key="4">
    <source>
        <dbReference type="ARBA" id="ARBA00022554"/>
    </source>
</evidence>
<sequence length="850" mass="97685">MKFGQKISHDLYYEWRPYYIDYHLLKRELSERITAHTWCDQDEKQFTALLEKELDKIHDFQKSKTSELSHRIKEAEKSVKRLITEEYYVEEETNRSSSAQGKSQNTDYERQQRLQVVQDDTSDDDEGSIQSVDALEDLFLALEEEVANLVADIHDLALYSKLNITGFIKILKKHDEHTGRPLKPTFVAEYLEKRPFYRYNWDDLIIKISKLYDLVRTRGHEVQGDSNAGGSQNVFVRQTSKYWVHPDNLVQLKLAIMRHLPVLVFNPNKEFELKDNAITSIYLDNEDLDLYGDRLGRVEGAEAIRLRWYGDVDAKTIFVERKTHHEDWTRERSVKERFPIKEHLVNAFLRGEYIMDHEFQELARKGLKTQEEVESMIQLANEVQYAILTKGLQPIMRTSYNRIAFQLPGDARVRISLDTELAMVREDNWDGRLRSGDNWRRTDIGIDYPFYQLLPEDKELFKYGVMEVKLQTQLGQKPPQWLIDVVSSHLVEAVPKFSKFIHGCAFLVPDRVDLLPYWAHQMDVCILKPDFGNLESISIERPFQASFKESSPSIIIQRPLDASSEEHGFSEPSGVLEINTATVQEIEIRSRIYRQWSNNSNTKASYPADSDMSDDAGSSNGAIIGFSRFNLSDLVSGRPLSQDDAQVAIDAVWALLDLGQSDVRKPPNHWLRELAVKIALDHNVLPSSFLLLNTVTNGRIGDYIQKLLYEDRKLDGPAFPAAVNEWLRQIALGIQYLHSEHIIHGDLHGSNILVDSDGCIRVTDFGMSVTSDGTPYQYGSTHGGGAIRWAAPELVDAEECGLVNRRPTFQSDIYSYGSQSNIVHYIALRRYTLAKPPSRIWYKAIKSCGL</sequence>
<dbReference type="InterPro" id="IPR051572">
    <property type="entry name" value="VTC_Complex_Subunit"/>
</dbReference>
<comment type="cofactor">
    <cofactor evidence="1">
        <name>Mn(2+)</name>
        <dbReference type="ChEBI" id="CHEBI:29035"/>
    </cofactor>
</comment>
<dbReference type="InterPro" id="IPR004331">
    <property type="entry name" value="SPX_dom"/>
</dbReference>
<evidence type="ECO:0000256" key="1">
    <source>
        <dbReference type="ARBA" id="ARBA00001936"/>
    </source>
</evidence>
<dbReference type="AlphaFoldDB" id="A0A4R0RMY4"/>
<evidence type="ECO:0000259" key="16">
    <source>
        <dbReference type="PROSITE" id="PS51382"/>
    </source>
</evidence>
<evidence type="ECO:0000256" key="2">
    <source>
        <dbReference type="ARBA" id="ARBA00004128"/>
    </source>
</evidence>
<gene>
    <name evidence="17" type="primary">VTC4_2</name>
    <name evidence="17" type="ORF">EIP91_001237</name>
</gene>
<dbReference type="CDD" id="cd07751">
    <property type="entry name" value="PolyPPase_VTC4_like"/>
    <property type="match status" value="1"/>
</dbReference>
<comment type="similarity">
    <text evidence="10">Belongs to the VTC4 family.</text>
</comment>
<dbReference type="GO" id="GO:0005524">
    <property type="term" value="F:ATP binding"/>
    <property type="evidence" value="ECO:0007669"/>
    <property type="project" value="InterPro"/>
</dbReference>
<evidence type="ECO:0000256" key="5">
    <source>
        <dbReference type="ARBA" id="ARBA00022679"/>
    </source>
</evidence>
<dbReference type="InterPro" id="IPR018966">
    <property type="entry name" value="VTC_domain"/>
</dbReference>
<dbReference type="PROSITE" id="PS50011">
    <property type="entry name" value="PROTEIN_KINASE_DOM"/>
    <property type="match status" value="1"/>
</dbReference>
<evidence type="ECO:0000313" key="17">
    <source>
        <dbReference type="EMBL" id="TCD66569.1"/>
    </source>
</evidence>
<dbReference type="PANTHER" id="PTHR46140">
    <property type="entry name" value="VACUOLAR TRANSPORTER CHAPERONE 1-RELATED"/>
    <property type="match status" value="1"/>
</dbReference>
<evidence type="ECO:0000256" key="9">
    <source>
        <dbReference type="ARBA" id="ARBA00050204"/>
    </source>
</evidence>
<dbReference type="GO" id="GO:0033254">
    <property type="term" value="C:vacuolar transporter chaperone complex"/>
    <property type="evidence" value="ECO:0007669"/>
    <property type="project" value="TreeGrafter"/>
</dbReference>
<dbReference type="PROSITE" id="PS51382">
    <property type="entry name" value="SPX"/>
    <property type="match status" value="1"/>
</dbReference>
<evidence type="ECO:0000256" key="10">
    <source>
        <dbReference type="ARBA" id="ARBA00061390"/>
    </source>
</evidence>
<organism evidence="17 18">
    <name type="scientific">Steccherinum ochraceum</name>
    <dbReference type="NCBI Taxonomy" id="92696"/>
    <lineage>
        <taxon>Eukaryota</taxon>
        <taxon>Fungi</taxon>
        <taxon>Dikarya</taxon>
        <taxon>Basidiomycota</taxon>
        <taxon>Agaricomycotina</taxon>
        <taxon>Agaricomycetes</taxon>
        <taxon>Polyporales</taxon>
        <taxon>Steccherinaceae</taxon>
        <taxon>Steccherinum</taxon>
    </lineage>
</organism>
<dbReference type="PANTHER" id="PTHR46140:SF1">
    <property type="entry name" value="VACUOLAR TRANSPORTER CHAPERONE COMPLEX SUBUNIT 4-RELATED"/>
    <property type="match status" value="1"/>
</dbReference>
<dbReference type="InterPro" id="IPR042267">
    <property type="entry name" value="VTC_sf"/>
</dbReference>
<dbReference type="EMBL" id="RWJN01000130">
    <property type="protein sequence ID" value="TCD66569.1"/>
    <property type="molecule type" value="Genomic_DNA"/>
</dbReference>
<dbReference type="InterPro" id="IPR011009">
    <property type="entry name" value="Kinase-like_dom_sf"/>
</dbReference>
<dbReference type="GO" id="GO:0000329">
    <property type="term" value="C:fungal-type vacuole membrane"/>
    <property type="evidence" value="ECO:0007669"/>
    <property type="project" value="TreeGrafter"/>
</dbReference>
<dbReference type="CDD" id="cd14480">
    <property type="entry name" value="SPX_VTC2_like"/>
    <property type="match status" value="1"/>
</dbReference>
<keyword evidence="18" id="KW-1185">Reference proteome</keyword>
<dbReference type="STRING" id="92696.A0A4R0RMY4"/>
<dbReference type="Proteomes" id="UP000292702">
    <property type="component" value="Unassembled WGS sequence"/>
</dbReference>
<feature type="domain" description="SPX" evidence="16">
    <location>
        <begin position="1"/>
        <end position="188"/>
    </location>
</feature>
<dbReference type="GO" id="GO:0004672">
    <property type="term" value="F:protein kinase activity"/>
    <property type="evidence" value="ECO:0007669"/>
    <property type="project" value="InterPro"/>
</dbReference>
<comment type="subcellular location">
    <subcellularLocation>
        <location evidence="2">Vacuole membrane</location>
        <topology evidence="2">Multi-pass membrane protein</topology>
    </subcellularLocation>
</comment>
<dbReference type="GO" id="GO:0006799">
    <property type="term" value="P:polyphosphate biosynthetic process"/>
    <property type="evidence" value="ECO:0007669"/>
    <property type="project" value="UniProtKB-ARBA"/>
</dbReference>
<feature type="domain" description="Protein kinase" evidence="15">
    <location>
        <begin position="610"/>
        <end position="850"/>
    </location>
</feature>
<dbReference type="Gene3D" id="3.20.100.30">
    <property type="entry name" value="VTC, catalytic tunnel domain"/>
    <property type="match status" value="1"/>
</dbReference>
<protein>
    <recommendedName>
        <fullName evidence="11">Vacuolar transporter chaperone complex subunit 4</fullName>
        <ecNumber evidence="3">2.7.4.1</ecNumber>
    </recommendedName>
    <alternativeName>
        <fullName evidence="13">Polyphosphate kinase</fullName>
    </alternativeName>
    <alternativeName>
        <fullName evidence="12">SPX-dependent polyphosphate polymerase VTC subunit 4</fullName>
    </alternativeName>
    <alternativeName>
        <fullName evidence="14">Vacuolar membrane polyphosphate polymerase catalytic subunit</fullName>
    </alternativeName>
</protein>
<dbReference type="InterPro" id="IPR000719">
    <property type="entry name" value="Prot_kinase_dom"/>
</dbReference>
<dbReference type="EC" id="2.7.4.1" evidence="3"/>
<evidence type="ECO:0000256" key="13">
    <source>
        <dbReference type="ARBA" id="ARBA00080494"/>
    </source>
</evidence>
<evidence type="ECO:0000256" key="11">
    <source>
        <dbReference type="ARBA" id="ARBA00067464"/>
    </source>
</evidence>
<dbReference type="Pfam" id="PF09359">
    <property type="entry name" value="VTC"/>
    <property type="match status" value="1"/>
</dbReference>
<evidence type="ECO:0000256" key="3">
    <source>
        <dbReference type="ARBA" id="ARBA00012960"/>
    </source>
</evidence>
<evidence type="ECO:0000256" key="8">
    <source>
        <dbReference type="ARBA" id="ARBA00023136"/>
    </source>
</evidence>
<keyword evidence="7" id="KW-1133">Transmembrane helix</keyword>
<dbReference type="OrthoDB" id="6493944at2759"/>
<evidence type="ECO:0000256" key="6">
    <source>
        <dbReference type="ARBA" id="ARBA00022692"/>
    </source>
</evidence>
<evidence type="ECO:0000259" key="15">
    <source>
        <dbReference type="PROSITE" id="PS50011"/>
    </source>
</evidence>